<dbReference type="EMBL" id="JALHAP010000073">
    <property type="protein sequence ID" value="MCT4701262.1"/>
    <property type="molecule type" value="Genomic_DNA"/>
</dbReference>
<dbReference type="Proteomes" id="UP001150641">
    <property type="component" value="Unassembled WGS sequence"/>
</dbReference>
<evidence type="ECO:0000313" key="2">
    <source>
        <dbReference type="Proteomes" id="UP001150641"/>
    </source>
</evidence>
<keyword evidence="2" id="KW-1185">Reference proteome</keyword>
<organism evidence="1 2">
    <name type="scientific">Dryocola boscaweniae</name>
    <dbReference type="NCBI Taxonomy" id="2925397"/>
    <lineage>
        <taxon>Bacteria</taxon>
        <taxon>Pseudomonadati</taxon>
        <taxon>Pseudomonadota</taxon>
        <taxon>Gammaproteobacteria</taxon>
        <taxon>Enterobacterales</taxon>
        <taxon>Enterobacteriaceae</taxon>
        <taxon>Dryocola</taxon>
    </lineage>
</organism>
<sequence>MSYNSLIIKKLEADKQLAVILEKGFSETGQQVLRQAELILSGFTRLTWYSSCFFDNYLDVCSRLKEEDIRFARALAKLIGQWDVIWQMVELFINYLVRNLSDERIRSITRLLAQGGANFTASTVSNRSFAYSISSAVCISLGLRNSVNSALTKTINLGVALTGVYGYAQAAANAVSRLKNKNHTYYMALYAIELEMLYFLIEPTIRQVDLFGWVFKTDREIVSDILRITR</sequence>
<accession>A0A9X2W6U0</accession>
<dbReference type="RefSeq" id="WP_271122174.1">
    <property type="nucleotide sequence ID" value="NZ_JALHAN010000060.1"/>
</dbReference>
<reference evidence="1" key="1">
    <citation type="submission" date="2022-03" db="EMBL/GenBank/DDBJ databases">
        <title>Proposal of a novel genus Dryocolo and two novel species.</title>
        <authorList>
            <person name="Maddock D.W."/>
            <person name="Brady C.L."/>
            <person name="Denman S."/>
            <person name="Arnold D."/>
        </authorList>
    </citation>
    <scope>NUCLEOTIDE SEQUENCE</scope>
    <source>
        <strain evidence="1">H6W4</strain>
    </source>
</reference>
<comment type="caution">
    <text evidence="1">The sequence shown here is derived from an EMBL/GenBank/DDBJ whole genome shotgun (WGS) entry which is preliminary data.</text>
</comment>
<gene>
    <name evidence="1" type="ORF">MUA00_05505</name>
</gene>
<name>A0A9X2W6U0_9ENTR</name>
<proteinExistence type="predicted"/>
<protein>
    <submittedName>
        <fullName evidence="1">Uncharacterized protein</fullName>
    </submittedName>
</protein>
<evidence type="ECO:0000313" key="1">
    <source>
        <dbReference type="EMBL" id="MCT4701262.1"/>
    </source>
</evidence>
<dbReference type="AlphaFoldDB" id="A0A9X2W6U0"/>